<feature type="domain" description="Mur ligase central" evidence="14">
    <location>
        <begin position="108"/>
        <end position="295"/>
    </location>
</feature>
<evidence type="ECO:0000256" key="8">
    <source>
        <dbReference type="ARBA" id="ARBA00023306"/>
    </source>
</evidence>
<evidence type="ECO:0000259" key="13">
    <source>
        <dbReference type="Pfam" id="PF02875"/>
    </source>
</evidence>
<comment type="similarity">
    <text evidence="10">Belongs to the MurCDEF family. MurF subfamily.</text>
</comment>
<comment type="caution">
    <text evidence="15">The sequence shown here is derived from an EMBL/GenBank/DDBJ whole genome shotgun (WGS) entry which is preliminary data.</text>
</comment>
<keyword evidence="8 10" id="KW-0131">Cell cycle</keyword>
<dbReference type="InterPro" id="IPR035911">
    <property type="entry name" value="MurE/MurF_N"/>
</dbReference>
<dbReference type="GO" id="GO:0008360">
    <property type="term" value="P:regulation of cell shape"/>
    <property type="evidence" value="ECO:0007669"/>
    <property type="project" value="UniProtKB-KW"/>
</dbReference>
<dbReference type="GO" id="GO:0009252">
    <property type="term" value="P:peptidoglycan biosynthetic process"/>
    <property type="evidence" value="ECO:0007669"/>
    <property type="project" value="UniProtKB-UniRule"/>
</dbReference>
<dbReference type="OrthoDB" id="9801978at2"/>
<dbReference type="SUPFAM" id="SSF53623">
    <property type="entry name" value="MurD-like peptide ligases, catalytic domain"/>
    <property type="match status" value="1"/>
</dbReference>
<protein>
    <recommendedName>
        <fullName evidence="10 11">UDP-N-acetylmuramoyl-tripeptide--D-alanyl-D-alanine ligase</fullName>
        <ecNumber evidence="10 11">6.3.2.10</ecNumber>
    </recommendedName>
    <alternativeName>
        <fullName evidence="10">D-alanyl-D-alanine-adding enzyme</fullName>
    </alternativeName>
</protein>
<evidence type="ECO:0000256" key="7">
    <source>
        <dbReference type="ARBA" id="ARBA00022984"/>
    </source>
</evidence>
<evidence type="ECO:0000259" key="14">
    <source>
        <dbReference type="Pfam" id="PF08245"/>
    </source>
</evidence>
<evidence type="ECO:0000256" key="5">
    <source>
        <dbReference type="ARBA" id="ARBA00022840"/>
    </source>
</evidence>
<sequence length="462" mass="47712">MMRLGAIAMWTHGRLLGSGAELADTEITGVAIDTRKLQSGDLFVAIKGERVDGHDYLAEAAARGAVAAMVTRKVDSELPQVLVDDTALALGDLASAVRAQRDVRVVGITGSNGKTTVKTLVASILSRHGRTHVSAGNYNNELGLPLTLLAMPRDTEYAVLEMGAGKPGDIGYLAAIARPDIGLVTLIAPAHLARMGSIEGVAETKGALYQALPADGIAIINADDSFASFFGGLAGARKVLRFGLEQPADVGADIIEQRVDGSRFVLSTPHGDAEVALPLPGRHNIANALAATAVALALEVPLDTIVAGLEHVPGVAGRLRRQVMANGWTLIDDSYNANPSSMAAAIDTLLLADGERWLVLGDMAELGEDAQALHAGIGARARERGVDRLFAVGPLGAATVEAFGAHGEHFDAKPALIAALQAQLHAGVTCLVKGSRSAGMEQVVAALGSDADKNNRGASDAA</sequence>
<feature type="domain" description="Mur ligase N-terminal catalytic" evidence="12">
    <location>
        <begin position="26"/>
        <end position="95"/>
    </location>
</feature>
<dbReference type="InterPro" id="IPR051046">
    <property type="entry name" value="MurCDEF_CellWall_CoF430Synth"/>
</dbReference>
<dbReference type="Gene3D" id="3.90.190.20">
    <property type="entry name" value="Mur ligase, C-terminal domain"/>
    <property type="match status" value="1"/>
</dbReference>
<dbReference type="InterPro" id="IPR036565">
    <property type="entry name" value="Mur-like_cat_sf"/>
</dbReference>
<evidence type="ECO:0000256" key="11">
    <source>
        <dbReference type="RuleBase" id="RU004136"/>
    </source>
</evidence>
<dbReference type="GO" id="GO:0005737">
    <property type="term" value="C:cytoplasm"/>
    <property type="evidence" value="ECO:0007669"/>
    <property type="project" value="UniProtKB-SubCell"/>
</dbReference>
<organism evidence="15 16">
    <name type="scientific">Rhodanobacter glycinis</name>
    <dbReference type="NCBI Taxonomy" id="582702"/>
    <lineage>
        <taxon>Bacteria</taxon>
        <taxon>Pseudomonadati</taxon>
        <taxon>Pseudomonadota</taxon>
        <taxon>Gammaproteobacteria</taxon>
        <taxon>Lysobacterales</taxon>
        <taxon>Rhodanobacteraceae</taxon>
        <taxon>Rhodanobacter</taxon>
    </lineage>
</organism>
<keyword evidence="3 10" id="KW-0132">Cell division</keyword>
<dbReference type="HAMAP" id="MF_02019">
    <property type="entry name" value="MurF"/>
    <property type="match status" value="1"/>
</dbReference>
<proteinExistence type="inferred from homology"/>
<evidence type="ECO:0000256" key="3">
    <source>
        <dbReference type="ARBA" id="ARBA00022618"/>
    </source>
</evidence>
<evidence type="ECO:0000313" key="16">
    <source>
        <dbReference type="Proteomes" id="UP000319486"/>
    </source>
</evidence>
<keyword evidence="7 10" id="KW-0573">Peptidoglycan synthesis</keyword>
<dbReference type="GO" id="GO:0008766">
    <property type="term" value="F:UDP-N-acetylmuramoylalanyl-D-glutamyl-2,6-diaminopimelate-D-alanyl-D-alanine ligase activity"/>
    <property type="evidence" value="ECO:0007669"/>
    <property type="project" value="RHEA"/>
</dbReference>
<keyword evidence="6 10" id="KW-0133">Cell shape</keyword>
<evidence type="ECO:0000256" key="10">
    <source>
        <dbReference type="HAMAP-Rule" id="MF_02019"/>
    </source>
</evidence>
<dbReference type="InterPro" id="IPR005863">
    <property type="entry name" value="UDP-N-AcMur_synth"/>
</dbReference>
<dbReference type="Pfam" id="PF08245">
    <property type="entry name" value="Mur_ligase_M"/>
    <property type="match status" value="1"/>
</dbReference>
<name>A0A502FDH7_9GAMM</name>
<comment type="subcellular location">
    <subcellularLocation>
        <location evidence="10 11">Cytoplasm</location>
    </subcellularLocation>
</comment>
<comment type="pathway">
    <text evidence="10 11">Cell wall biogenesis; peptidoglycan biosynthesis.</text>
</comment>
<dbReference type="InterPro" id="IPR013221">
    <property type="entry name" value="Mur_ligase_cen"/>
</dbReference>
<dbReference type="Gene3D" id="3.40.1190.10">
    <property type="entry name" value="Mur-like, catalytic domain"/>
    <property type="match status" value="1"/>
</dbReference>
<evidence type="ECO:0000256" key="9">
    <source>
        <dbReference type="ARBA" id="ARBA00023316"/>
    </source>
</evidence>
<evidence type="ECO:0000256" key="4">
    <source>
        <dbReference type="ARBA" id="ARBA00022741"/>
    </source>
</evidence>
<dbReference type="NCBIfam" id="TIGR01143">
    <property type="entry name" value="murF"/>
    <property type="match status" value="1"/>
</dbReference>
<dbReference type="PANTHER" id="PTHR43024">
    <property type="entry name" value="UDP-N-ACETYLMURAMOYL-TRIPEPTIDE--D-ALANYL-D-ALANINE LIGASE"/>
    <property type="match status" value="1"/>
</dbReference>
<dbReference type="Gene3D" id="3.40.1390.10">
    <property type="entry name" value="MurE/MurF, N-terminal domain"/>
    <property type="match status" value="1"/>
</dbReference>
<feature type="domain" description="Mur ligase C-terminal" evidence="13">
    <location>
        <begin position="318"/>
        <end position="436"/>
    </location>
</feature>
<evidence type="ECO:0000256" key="2">
    <source>
        <dbReference type="ARBA" id="ARBA00022598"/>
    </source>
</evidence>
<dbReference type="InterPro" id="IPR036615">
    <property type="entry name" value="Mur_ligase_C_dom_sf"/>
</dbReference>
<comment type="catalytic activity">
    <reaction evidence="10 11">
        <text>D-alanyl-D-alanine + UDP-N-acetyl-alpha-D-muramoyl-L-alanyl-gamma-D-glutamyl-meso-2,6-diaminopimelate + ATP = UDP-N-acetyl-alpha-D-muramoyl-L-alanyl-gamma-D-glutamyl-meso-2,6-diaminopimeloyl-D-alanyl-D-alanine + ADP + phosphate + H(+)</text>
        <dbReference type="Rhea" id="RHEA:28374"/>
        <dbReference type="ChEBI" id="CHEBI:15378"/>
        <dbReference type="ChEBI" id="CHEBI:30616"/>
        <dbReference type="ChEBI" id="CHEBI:43474"/>
        <dbReference type="ChEBI" id="CHEBI:57822"/>
        <dbReference type="ChEBI" id="CHEBI:61386"/>
        <dbReference type="ChEBI" id="CHEBI:83905"/>
        <dbReference type="ChEBI" id="CHEBI:456216"/>
        <dbReference type="EC" id="6.3.2.10"/>
    </reaction>
</comment>
<keyword evidence="9 10" id="KW-0961">Cell wall biogenesis/degradation</keyword>
<dbReference type="EMBL" id="RCZO01000001">
    <property type="protein sequence ID" value="TPG11806.1"/>
    <property type="molecule type" value="Genomic_DNA"/>
</dbReference>
<dbReference type="Proteomes" id="UP000319486">
    <property type="component" value="Unassembled WGS sequence"/>
</dbReference>
<evidence type="ECO:0000259" key="12">
    <source>
        <dbReference type="Pfam" id="PF01225"/>
    </source>
</evidence>
<dbReference type="AlphaFoldDB" id="A0A502FDH7"/>
<comment type="function">
    <text evidence="10 11">Involved in cell wall formation. Catalyzes the final step in the synthesis of UDP-N-acetylmuramoyl-pentapeptide, the precursor of murein.</text>
</comment>
<dbReference type="GO" id="GO:0047480">
    <property type="term" value="F:UDP-N-acetylmuramoyl-tripeptide-D-alanyl-D-alanine ligase activity"/>
    <property type="evidence" value="ECO:0007669"/>
    <property type="project" value="UniProtKB-UniRule"/>
</dbReference>
<dbReference type="Pfam" id="PF02875">
    <property type="entry name" value="Mur_ligase_C"/>
    <property type="match status" value="1"/>
</dbReference>
<dbReference type="SUPFAM" id="SSF53244">
    <property type="entry name" value="MurD-like peptide ligases, peptide-binding domain"/>
    <property type="match status" value="1"/>
</dbReference>
<dbReference type="GO" id="GO:0005524">
    <property type="term" value="F:ATP binding"/>
    <property type="evidence" value="ECO:0007669"/>
    <property type="project" value="UniProtKB-UniRule"/>
</dbReference>
<keyword evidence="4 10" id="KW-0547">Nucleotide-binding</keyword>
<dbReference type="EC" id="6.3.2.10" evidence="10 11"/>
<keyword evidence="2 10" id="KW-0436">Ligase</keyword>
<keyword evidence="1 10" id="KW-0963">Cytoplasm</keyword>
<feature type="binding site" evidence="10">
    <location>
        <begin position="110"/>
        <end position="116"/>
    </location>
    <ligand>
        <name>ATP</name>
        <dbReference type="ChEBI" id="CHEBI:30616"/>
    </ligand>
</feature>
<keyword evidence="16" id="KW-1185">Reference proteome</keyword>
<dbReference type="SUPFAM" id="SSF63418">
    <property type="entry name" value="MurE/MurF N-terminal domain"/>
    <property type="match status" value="1"/>
</dbReference>
<accession>A0A502FDH7</accession>
<evidence type="ECO:0000256" key="1">
    <source>
        <dbReference type="ARBA" id="ARBA00022490"/>
    </source>
</evidence>
<dbReference type="InterPro" id="IPR004101">
    <property type="entry name" value="Mur_ligase_C"/>
</dbReference>
<dbReference type="PANTHER" id="PTHR43024:SF1">
    <property type="entry name" value="UDP-N-ACETYLMURAMOYL-TRIPEPTIDE--D-ALANYL-D-ALANINE LIGASE"/>
    <property type="match status" value="1"/>
</dbReference>
<dbReference type="InterPro" id="IPR000713">
    <property type="entry name" value="Mur_ligase_N"/>
</dbReference>
<dbReference type="UniPathway" id="UPA00219"/>
<reference evidence="15 16" key="1">
    <citation type="journal article" date="2019" name="Environ. Microbiol.">
        <title>Species interactions and distinct microbial communities in high Arctic permafrost affected cryosols are associated with the CH4 and CO2 gas fluxes.</title>
        <authorList>
            <person name="Altshuler I."/>
            <person name="Hamel J."/>
            <person name="Turney S."/>
            <person name="Magnuson E."/>
            <person name="Levesque R."/>
            <person name="Greer C."/>
            <person name="Whyte L.G."/>
        </authorList>
    </citation>
    <scope>NUCLEOTIDE SEQUENCE [LARGE SCALE GENOMIC DNA]</scope>
    <source>
        <strain evidence="15 16">S13Y</strain>
    </source>
</reference>
<dbReference type="RefSeq" id="WP_140649482.1">
    <property type="nucleotide sequence ID" value="NZ_RCZB01000003.1"/>
</dbReference>
<dbReference type="STRING" id="582702.SAMN05192579_11048"/>
<evidence type="ECO:0000313" key="15">
    <source>
        <dbReference type="EMBL" id="TPG11806.1"/>
    </source>
</evidence>
<evidence type="ECO:0000256" key="6">
    <source>
        <dbReference type="ARBA" id="ARBA00022960"/>
    </source>
</evidence>
<dbReference type="Pfam" id="PF01225">
    <property type="entry name" value="Mur_ligase"/>
    <property type="match status" value="1"/>
</dbReference>
<dbReference type="GO" id="GO:0051301">
    <property type="term" value="P:cell division"/>
    <property type="evidence" value="ECO:0007669"/>
    <property type="project" value="UniProtKB-KW"/>
</dbReference>
<keyword evidence="5 10" id="KW-0067">ATP-binding</keyword>
<dbReference type="GO" id="GO:0071555">
    <property type="term" value="P:cell wall organization"/>
    <property type="evidence" value="ECO:0007669"/>
    <property type="project" value="UniProtKB-KW"/>
</dbReference>
<gene>
    <name evidence="10" type="primary">murF</name>
    <name evidence="15" type="ORF">EAH88_04800</name>
</gene>